<accession>A0A022QKT6</accession>
<evidence type="ECO:0000256" key="3">
    <source>
        <dbReference type="ARBA" id="ARBA00023125"/>
    </source>
</evidence>
<evidence type="ECO:0000256" key="5">
    <source>
        <dbReference type="ARBA" id="ARBA00023242"/>
    </source>
</evidence>
<gene>
    <name evidence="8" type="ORF">MIMGU_mgv1a009941mg</name>
</gene>
<sequence>MQMFSDKESGRNTADSSYKALFGSHLPMSFTNKEPAFSLSKSVSNETATTAEGDYHVKLSESTQYQEHDSSSTLSSGQSHHKAATSAKSNFHMQNSTFQPGSLDCTRPFLLYGNQDFVGHHVQTEHHQSLGYISYPLGGSCYGRTGAAYEPNAIVYSQMIGVAPQRIVLPLDCTEGIPVYVNAKQYHAILRRRQIRAKLVAQNKLAKSKKPYLHESRHRHALKRARGSGGRFLNTKNMQQQNLTSSIQTNHNNLCETDTWQISIASGSDEDAPPCIFNNDGDFFQQLDSKSSGVHSHLAGTDDRLVLLSMDIRARTDQHCHVIGCAL</sequence>
<dbReference type="InterPro" id="IPR001289">
    <property type="entry name" value="NFYA"/>
</dbReference>
<evidence type="ECO:0000256" key="1">
    <source>
        <dbReference type="ARBA" id="ARBA00004123"/>
    </source>
</evidence>
<dbReference type="GO" id="GO:0003677">
    <property type="term" value="F:DNA binding"/>
    <property type="evidence" value="ECO:0007669"/>
    <property type="project" value="UniProtKB-KW"/>
</dbReference>
<dbReference type="GO" id="GO:0006357">
    <property type="term" value="P:regulation of transcription by RNA polymerase II"/>
    <property type="evidence" value="ECO:0000318"/>
    <property type="project" value="GO_Central"/>
</dbReference>
<comment type="similarity">
    <text evidence="6">Belongs to the NFYA/HAP2 subunit family.</text>
</comment>
<keyword evidence="2 6" id="KW-0805">Transcription regulation</keyword>
<evidence type="ECO:0000256" key="6">
    <source>
        <dbReference type="RuleBase" id="RU367155"/>
    </source>
</evidence>
<dbReference type="eggNOG" id="KOG1561">
    <property type="taxonomic scope" value="Eukaryota"/>
</dbReference>
<evidence type="ECO:0000313" key="9">
    <source>
        <dbReference type="Proteomes" id="UP000030748"/>
    </source>
</evidence>
<dbReference type="Proteomes" id="UP000030748">
    <property type="component" value="Unassembled WGS sequence"/>
</dbReference>
<dbReference type="Gene3D" id="6.10.250.2430">
    <property type="match status" value="1"/>
</dbReference>
<proteinExistence type="inferred from homology"/>
<feature type="region of interest" description="Disordered" evidence="7">
    <location>
        <begin position="62"/>
        <end position="93"/>
    </location>
</feature>
<dbReference type="EMBL" id="KI631268">
    <property type="protein sequence ID" value="EYU29332.1"/>
    <property type="molecule type" value="Genomic_DNA"/>
</dbReference>
<comment type="subcellular location">
    <subcellularLocation>
        <location evidence="1 6">Nucleus</location>
    </subcellularLocation>
</comment>
<keyword evidence="9" id="KW-1185">Reference proteome</keyword>
<dbReference type="Pfam" id="PF02045">
    <property type="entry name" value="CBFB_NFYA"/>
    <property type="match status" value="1"/>
</dbReference>
<dbReference type="PhylomeDB" id="A0A022QKT6"/>
<keyword evidence="5 6" id="KW-0539">Nucleus</keyword>
<name>A0A022QKT6_ERYGU</name>
<evidence type="ECO:0000313" key="8">
    <source>
        <dbReference type="EMBL" id="EYU29332.1"/>
    </source>
</evidence>
<dbReference type="STRING" id="4155.A0A022QKT6"/>
<keyword evidence="3 6" id="KW-0238">DNA-binding</keyword>
<comment type="function">
    <text evidence="6">Component of the sequence-specific heterotrimeric transcription factor (NF-Y) which specifically recognizes a 5'-CCAAT-3' box motif found in the promoters of its target genes.</text>
</comment>
<organism evidence="8 9">
    <name type="scientific">Erythranthe guttata</name>
    <name type="common">Yellow monkey flower</name>
    <name type="synonym">Mimulus guttatus</name>
    <dbReference type="NCBI Taxonomy" id="4155"/>
    <lineage>
        <taxon>Eukaryota</taxon>
        <taxon>Viridiplantae</taxon>
        <taxon>Streptophyta</taxon>
        <taxon>Embryophyta</taxon>
        <taxon>Tracheophyta</taxon>
        <taxon>Spermatophyta</taxon>
        <taxon>Magnoliopsida</taxon>
        <taxon>eudicotyledons</taxon>
        <taxon>Gunneridae</taxon>
        <taxon>Pentapetalae</taxon>
        <taxon>asterids</taxon>
        <taxon>lamiids</taxon>
        <taxon>Lamiales</taxon>
        <taxon>Phrymaceae</taxon>
        <taxon>Erythranthe</taxon>
    </lineage>
</organism>
<dbReference type="PANTHER" id="PTHR12632">
    <property type="entry name" value="TRANSCRIPTION FACTOR NF-Y ALPHA-RELATED"/>
    <property type="match status" value="1"/>
</dbReference>
<evidence type="ECO:0000256" key="2">
    <source>
        <dbReference type="ARBA" id="ARBA00023015"/>
    </source>
</evidence>
<comment type="subunit">
    <text evidence="6">Heterotrimer.</text>
</comment>
<dbReference type="PRINTS" id="PR00616">
    <property type="entry name" value="CCAATSUBUNTB"/>
</dbReference>
<evidence type="ECO:0000256" key="7">
    <source>
        <dbReference type="SAM" id="MobiDB-lite"/>
    </source>
</evidence>
<dbReference type="SMART" id="SM00521">
    <property type="entry name" value="CBF"/>
    <property type="match status" value="1"/>
</dbReference>
<dbReference type="GO" id="GO:0005634">
    <property type="term" value="C:nucleus"/>
    <property type="evidence" value="ECO:0007669"/>
    <property type="project" value="UniProtKB-SubCell"/>
</dbReference>
<reference evidence="8 9" key="1">
    <citation type="journal article" date="2013" name="Proc. Natl. Acad. Sci. U.S.A.">
        <title>Fine-scale variation in meiotic recombination in Mimulus inferred from population shotgun sequencing.</title>
        <authorList>
            <person name="Hellsten U."/>
            <person name="Wright K.M."/>
            <person name="Jenkins J."/>
            <person name="Shu S."/>
            <person name="Yuan Y."/>
            <person name="Wessler S.R."/>
            <person name="Schmutz J."/>
            <person name="Willis J.H."/>
            <person name="Rokhsar D.S."/>
        </authorList>
    </citation>
    <scope>NUCLEOTIDE SEQUENCE [LARGE SCALE GENOMIC DNA]</scope>
    <source>
        <strain evidence="9">cv. DUN x IM62</strain>
    </source>
</reference>
<keyword evidence="4 6" id="KW-0804">Transcription</keyword>
<dbReference type="AlphaFoldDB" id="A0A022QKT6"/>
<protein>
    <recommendedName>
        <fullName evidence="6">Nuclear transcription factor Y subunit</fullName>
    </recommendedName>
</protein>
<dbReference type="PROSITE" id="PS51152">
    <property type="entry name" value="NFYA_HAP2_2"/>
    <property type="match status" value="1"/>
</dbReference>
<dbReference type="GO" id="GO:0000981">
    <property type="term" value="F:DNA-binding transcription factor activity, RNA polymerase II-specific"/>
    <property type="evidence" value="ECO:0000318"/>
    <property type="project" value="GO_Central"/>
</dbReference>
<evidence type="ECO:0000256" key="4">
    <source>
        <dbReference type="ARBA" id="ARBA00023163"/>
    </source>
</evidence>